<dbReference type="EMBL" id="RRUE01000002">
    <property type="protein sequence ID" value="RRN44058.1"/>
    <property type="molecule type" value="Genomic_DNA"/>
</dbReference>
<evidence type="ECO:0000313" key="3">
    <source>
        <dbReference type="EMBL" id="RRN44058.1"/>
    </source>
</evidence>
<name>A0A426FN20_9BURK</name>
<dbReference type="Pfam" id="PF13672">
    <property type="entry name" value="PP2C_2"/>
    <property type="match status" value="1"/>
</dbReference>
<feature type="region of interest" description="Disordered" evidence="1">
    <location>
        <begin position="497"/>
        <end position="554"/>
    </location>
</feature>
<accession>A0A426FN20</accession>
<dbReference type="OrthoDB" id="9805674at2"/>
<sequence>MKHWSWASASCIGTSHSQSGQPLQDAHTCRMIYPAGVPGASASSLHPAPTQATGADDGNTAPWLLAIACDGAGSATHSRLGAVLTCRTLSQAVHRYFEQGSYLPPGHNLPSGHNLPPGGAASPGGMPGNGPSAAFGHGSQPYPPGLPDDATLHVWIERARQRIALAAARRGLQPRDFACTLLLALSNGRQTLVAHTGDGGIVAHHAQTQTWQTLSWPEHGEFAATTRFITDTPPEQTRIGRFDAPFDALAVFTDGIERLVLDMKTRTPHAPFFGAMTTPLLDEVPTAATHPTPAGNTGAGQAAPVPGTGAPAAPVQHTAQQGPSSVQHTAPQGPSVQHPGPQAPSAQHHNPQAPLAQRPGPQAPVQRPGGQPPTQRPGMQRAYAQGPNPQGAYMQRHNGQGSYAQGPYAQGPTTPRNPRAQNPRAQRPPAQGAGRPFGRPRFPRAQGRPPAATRPATPPPAWVATPLLERDMPDAPFLAPSAGAHMTPVAAQALPATGATQPAQAAQARPATAAMPPTQAAHAAGAMQPPGAAPAQGAPAAMPHQGAAPVSRSMAATAAAPATRATSVPAAAAATPAAPAPSYAPEAVWYGRHAALSAQLAAYLNSAAVNSRTDDDKTLIIAVLP</sequence>
<dbReference type="InterPro" id="IPR036457">
    <property type="entry name" value="PPM-type-like_dom_sf"/>
</dbReference>
<dbReference type="AlphaFoldDB" id="A0A426FN20"/>
<comment type="caution">
    <text evidence="3">The sequence shown here is derived from an EMBL/GenBank/DDBJ whole genome shotgun (WGS) entry which is preliminary data.</text>
</comment>
<dbReference type="InterPro" id="IPR001932">
    <property type="entry name" value="PPM-type_phosphatase-like_dom"/>
</dbReference>
<feature type="domain" description="PPM-type phosphatase" evidence="2">
    <location>
        <begin position="62"/>
        <end position="282"/>
    </location>
</feature>
<proteinExistence type="predicted"/>
<protein>
    <recommendedName>
        <fullName evidence="2">PPM-type phosphatase domain-containing protein</fullName>
    </recommendedName>
</protein>
<dbReference type="Proteomes" id="UP000270261">
    <property type="component" value="Unassembled WGS sequence"/>
</dbReference>
<keyword evidence="4" id="KW-1185">Reference proteome</keyword>
<feature type="region of interest" description="Disordered" evidence="1">
    <location>
        <begin position="285"/>
        <end position="464"/>
    </location>
</feature>
<gene>
    <name evidence="3" type="ORF">EHV23_11800</name>
</gene>
<dbReference type="Gene3D" id="3.60.40.10">
    <property type="entry name" value="PPM-type phosphatase domain"/>
    <property type="match status" value="1"/>
</dbReference>
<organism evidence="3 4">
    <name type="scientific">Lautropia dentalis</name>
    <dbReference type="NCBI Taxonomy" id="2490857"/>
    <lineage>
        <taxon>Bacteria</taxon>
        <taxon>Pseudomonadati</taxon>
        <taxon>Pseudomonadota</taxon>
        <taxon>Betaproteobacteria</taxon>
        <taxon>Burkholderiales</taxon>
        <taxon>Burkholderiaceae</taxon>
        <taxon>Lautropia</taxon>
    </lineage>
</organism>
<feature type="compositionally biased region" description="Low complexity" evidence="1">
    <location>
        <begin position="299"/>
        <end position="316"/>
    </location>
</feature>
<feature type="compositionally biased region" description="Polar residues" evidence="1">
    <location>
        <begin position="7"/>
        <end position="20"/>
    </location>
</feature>
<feature type="region of interest" description="Disordered" evidence="1">
    <location>
        <begin position="1"/>
        <end position="20"/>
    </location>
</feature>
<feature type="region of interest" description="Disordered" evidence="1">
    <location>
        <begin position="104"/>
        <end position="140"/>
    </location>
</feature>
<dbReference type="SUPFAM" id="SSF81606">
    <property type="entry name" value="PP2C-like"/>
    <property type="match status" value="1"/>
</dbReference>
<reference evidence="3 4" key="1">
    <citation type="submission" date="2018-11" db="EMBL/GenBank/DDBJ databases">
        <title>Genome sequencing of Lautropia sp. KCOM 2505 (= ChDC F240).</title>
        <authorList>
            <person name="Kook J.-K."/>
            <person name="Park S.-N."/>
            <person name="Lim Y.K."/>
        </authorList>
    </citation>
    <scope>NUCLEOTIDE SEQUENCE [LARGE SCALE GENOMIC DNA]</scope>
    <source>
        <strain evidence="3 4">KCOM 2505</strain>
    </source>
</reference>
<dbReference type="RefSeq" id="WP_125096252.1">
    <property type="nucleotide sequence ID" value="NZ_RRUE01000002.1"/>
</dbReference>
<feature type="compositionally biased region" description="Polar residues" evidence="1">
    <location>
        <begin position="317"/>
        <end position="335"/>
    </location>
</feature>
<evidence type="ECO:0000259" key="2">
    <source>
        <dbReference type="Pfam" id="PF13672"/>
    </source>
</evidence>
<feature type="compositionally biased region" description="Low complexity" evidence="1">
    <location>
        <begin position="412"/>
        <end position="455"/>
    </location>
</feature>
<evidence type="ECO:0000256" key="1">
    <source>
        <dbReference type="SAM" id="MobiDB-lite"/>
    </source>
</evidence>
<evidence type="ECO:0000313" key="4">
    <source>
        <dbReference type="Proteomes" id="UP000270261"/>
    </source>
</evidence>